<protein>
    <recommendedName>
        <fullName evidence="3">HNH nuclease domain-containing protein</fullName>
    </recommendedName>
</protein>
<dbReference type="Pfam" id="PF02720">
    <property type="entry name" value="DUF222"/>
    <property type="match status" value="1"/>
</dbReference>
<organism evidence="4 5">
    <name type="scientific">Rathayibacter oskolensis</name>
    <dbReference type="NCBI Taxonomy" id="1891671"/>
    <lineage>
        <taxon>Bacteria</taxon>
        <taxon>Bacillati</taxon>
        <taxon>Actinomycetota</taxon>
        <taxon>Actinomycetes</taxon>
        <taxon>Micrococcales</taxon>
        <taxon>Microbacteriaceae</taxon>
        <taxon>Rathayibacter</taxon>
    </lineage>
</organism>
<dbReference type="STRING" id="1891671.SAMN06295885_0132"/>
<reference evidence="5" key="1">
    <citation type="submission" date="2017-04" db="EMBL/GenBank/DDBJ databases">
        <authorList>
            <person name="Varghese N."/>
            <person name="Submissions S."/>
        </authorList>
    </citation>
    <scope>NUCLEOTIDE SEQUENCE [LARGE SCALE GENOMIC DNA]</scope>
    <source>
        <strain evidence="5">VKM Ac-2121</strain>
    </source>
</reference>
<dbReference type="InterPro" id="IPR003615">
    <property type="entry name" value="HNH_nuc"/>
</dbReference>
<sequence length="408" mass="43765">MLLARAAALHAAYLAALAVPESFARGARLSRSEAGDLVERSIRAEFAVALGMSEPAACRVLEHAQLLMEDLPCTRAALRDARILWEASEVICAAASTLPAASRGALDARAAEAALVMTPTQLRKAVGRMRDQLHEEPLVQRHARARQDRTVWVSPEIDGMATLSALLPAPVAMGAFDRIDRIARTLREGTEGDGGDERTLAQLRADALADLLCDGDVAGTTPVSGGKDLTATFVPGVRAEVRITLPASTAAGLDDTPADLDGYGLIPADVARDLVGIGASFTRVLTDPDTGRVASVGRTHRVPPPRMRLHLQLRDQTCRFPGCTRSGSTAEADHTLEWRNGGETRLENLASLCTAHHHVRHGDRWTYLLRPDGTAEWSTPTGRRVTTSPPPLPGRPPGPRFDDELPPF</sequence>
<dbReference type="EMBL" id="FXBM01000001">
    <property type="protein sequence ID" value="SMH28286.1"/>
    <property type="molecule type" value="Genomic_DNA"/>
</dbReference>
<feature type="region of interest" description="Disordered" evidence="1">
    <location>
        <begin position="372"/>
        <end position="408"/>
    </location>
</feature>
<dbReference type="Proteomes" id="UP000193711">
    <property type="component" value="Unassembled WGS sequence"/>
</dbReference>
<keyword evidence="2" id="KW-0732">Signal</keyword>
<feature type="chain" id="PRO_5039166498" description="HNH nuclease domain-containing protein" evidence="2">
    <location>
        <begin position="19"/>
        <end position="408"/>
    </location>
</feature>
<evidence type="ECO:0000313" key="4">
    <source>
        <dbReference type="EMBL" id="SMH28286.1"/>
    </source>
</evidence>
<feature type="compositionally biased region" description="Pro residues" evidence="1">
    <location>
        <begin position="388"/>
        <end position="399"/>
    </location>
</feature>
<dbReference type="CDD" id="cd00085">
    <property type="entry name" value="HNHc"/>
    <property type="match status" value="1"/>
</dbReference>
<evidence type="ECO:0000313" key="5">
    <source>
        <dbReference type="Proteomes" id="UP000193711"/>
    </source>
</evidence>
<keyword evidence="5" id="KW-1185">Reference proteome</keyword>
<evidence type="ECO:0000256" key="1">
    <source>
        <dbReference type="SAM" id="MobiDB-lite"/>
    </source>
</evidence>
<feature type="domain" description="HNH nuclease" evidence="3">
    <location>
        <begin position="306"/>
        <end position="358"/>
    </location>
</feature>
<proteinExistence type="predicted"/>
<dbReference type="AlphaFoldDB" id="A0A1X7MW93"/>
<dbReference type="SMART" id="SM00507">
    <property type="entry name" value="HNHc"/>
    <property type="match status" value="1"/>
</dbReference>
<evidence type="ECO:0000259" key="3">
    <source>
        <dbReference type="SMART" id="SM00507"/>
    </source>
</evidence>
<evidence type="ECO:0000256" key="2">
    <source>
        <dbReference type="SAM" id="SignalP"/>
    </source>
</evidence>
<dbReference type="Gene3D" id="1.10.30.50">
    <property type="match status" value="1"/>
</dbReference>
<name>A0A1X7MW93_9MICO</name>
<dbReference type="InterPro" id="IPR003870">
    <property type="entry name" value="DUF222"/>
</dbReference>
<feature type="compositionally biased region" description="Polar residues" evidence="1">
    <location>
        <begin position="376"/>
        <end position="387"/>
    </location>
</feature>
<gene>
    <name evidence="4" type="ORF">SAMN06295885_0132</name>
</gene>
<feature type="signal peptide" evidence="2">
    <location>
        <begin position="1"/>
        <end position="18"/>
    </location>
</feature>
<accession>A0A1X7MW93</accession>